<keyword evidence="2" id="KW-0596">Phosphopantetheine</keyword>
<dbReference type="InterPro" id="IPR023213">
    <property type="entry name" value="CAT-like_dom_sf"/>
</dbReference>
<dbReference type="InterPro" id="IPR010071">
    <property type="entry name" value="AA_adenyl_dom"/>
</dbReference>
<dbReference type="PROSITE" id="PS00012">
    <property type="entry name" value="PHOSPHOPANTETHEINE"/>
    <property type="match status" value="1"/>
</dbReference>
<dbReference type="AlphaFoldDB" id="A0A8I0MSU5"/>
<keyword evidence="6" id="KW-1185">Reference proteome</keyword>
<dbReference type="InterPro" id="IPR009081">
    <property type="entry name" value="PP-bd_ACP"/>
</dbReference>
<evidence type="ECO:0000256" key="3">
    <source>
        <dbReference type="ARBA" id="ARBA00022553"/>
    </source>
</evidence>
<dbReference type="InterPro" id="IPR000873">
    <property type="entry name" value="AMP-dep_synth/lig_dom"/>
</dbReference>
<comment type="cofactor">
    <cofactor evidence="1">
        <name>pantetheine 4'-phosphate</name>
        <dbReference type="ChEBI" id="CHEBI:47942"/>
    </cofactor>
</comment>
<dbReference type="Gene3D" id="3.40.50.980">
    <property type="match status" value="2"/>
</dbReference>
<dbReference type="RefSeq" id="WP_147388737.1">
    <property type="nucleotide sequence ID" value="NZ_AQHF01000016.1"/>
</dbReference>
<dbReference type="SUPFAM" id="SSF47336">
    <property type="entry name" value="ACP-like"/>
    <property type="match status" value="1"/>
</dbReference>
<dbReference type="FunFam" id="3.40.50.980:FF:000002">
    <property type="entry name" value="Enterobactin synthetase component F"/>
    <property type="match status" value="1"/>
</dbReference>
<dbReference type="InterPro" id="IPR041464">
    <property type="entry name" value="TubC_N"/>
</dbReference>
<dbReference type="SUPFAM" id="SSF56801">
    <property type="entry name" value="Acetyl-CoA synthetase-like"/>
    <property type="match status" value="1"/>
</dbReference>
<dbReference type="CDD" id="cd05930">
    <property type="entry name" value="A_NRPS"/>
    <property type="match status" value="1"/>
</dbReference>
<reference evidence="5 6" key="1">
    <citation type="submission" date="2015-06" db="EMBL/GenBank/DDBJ databases">
        <title>Genome sequence of Pseudoalteromonas peptidolytica.</title>
        <authorList>
            <person name="Xie B.-B."/>
            <person name="Rong J.-C."/>
            <person name="Qin Q.-L."/>
            <person name="Zhang Y.-Z."/>
        </authorList>
    </citation>
    <scope>NUCLEOTIDE SEQUENCE [LARGE SCALE GENOMIC DNA]</scope>
    <source>
        <strain evidence="5 6">F12-50-A1</strain>
    </source>
</reference>
<dbReference type="Pfam" id="PF18563">
    <property type="entry name" value="TubC_N"/>
    <property type="match status" value="1"/>
</dbReference>
<dbReference type="GO" id="GO:0005737">
    <property type="term" value="C:cytoplasm"/>
    <property type="evidence" value="ECO:0007669"/>
    <property type="project" value="TreeGrafter"/>
</dbReference>
<dbReference type="InterPro" id="IPR036736">
    <property type="entry name" value="ACP-like_sf"/>
</dbReference>
<dbReference type="FunFam" id="3.40.50.980:FF:000001">
    <property type="entry name" value="Non-ribosomal peptide synthetase"/>
    <property type="match status" value="1"/>
</dbReference>
<keyword evidence="3" id="KW-0597">Phosphoprotein</keyword>
<dbReference type="GO" id="GO:0043041">
    <property type="term" value="P:amino acid activation for nonribosomal peptide biosynthetic process"/>
    <property type="evidence" value="ECO:0007669"/>
    <property type="project" value="TreeGrafter"/>
</dbReference>
<feature type="domain" description="Carrier" evidence="4">
    <location>
        <begin position="1044"/>
        <end position="1121"/>
    </location>
</feature>
<accession>A0A8I0MSU5</accession>
<dbReference type="GO" id="GO:0044550">
    <property type="term" value="P:secondary metabolite biosynthetic process"/>
    <property type="evidence" value="ECO:0007669"/>
    <property type="project" value="TreeGrafter"/>
</dbReference>
<dbReference type="Pfam" id="PF00550">
    <property type="entry name" value="PP-binding"/>
    <property type="match status" value="1"/>
</dbReference>
<dbReference type="GO" id="GO:0003824">
    <property type="term" value="F:catalytic activity"/>
    <property type="evidence" value="ECO:0007669"/>
    <property type="project" value="InterPro"/>
</dbReference>
<evidence type="ECO:0000313" key="6">
    <source>
        <dbReference type="Proteomes" id="UP000660708"/>
    </source>
</evidence>
<dbReference type="InterPro" id="IPR006162">
    <property type="entry name" value="Ppantetheine_attach_site"/>
</dbReference>
<dbReference type="NCBIfam" id="TIGR01733">
    <property type="entry name" value="AA-adenyl-dom"/>
    <property type="match status" value="1"/>
</dbReference>
<dbReference type="InterPro" id="IPR001242">
    <property type="entry name" value="Condensation_dom"/>
</dbReference>
<dbReference type="Gene3D" id="3.30.559.30">
    <property type="entry name" value="Nonribosomal peptide synthetase, condensation domain"/>
    <property type="match status" value="1"/>
</dbReference>
<proteinExistence type="predicted"/>
<dbReference type="Pfam" id="PF13193">
    <property type="entry name" value="AMP-binding_C"/>
    <property type="match status" value="1"/>
</dbReference>
<dbReference type="Gene3D" id="1.10.10.1830">
    <property type="entry name" value="Non-ribosomal peptide synthase, adenylation domain"/>
    <property type="match status" value="1"/>
</dbReference>
<dbReference type="FunFam" id="3.40.50.12780:FF:000012">
    <property type="entry name" value="Non-ribosomal peptide synthetase"/>
    <property type="match status" value="1"/>
</dbReference>
<dbReference type="EMBL" id="AQHF01000016">
    <property type="protein sequence ID" value="MBE0344650.1"/>
    <property type="molecule type" value="Genomic_DNA"/>
</dbReference>
<dbReference type="PANTHER" id="PTHR45527:SF1">
    <property type="entry name" value="FATTY ACID SYNTHASE"/>
    <property type="match status" value="1"/>
</dbReference>
<evidence type="ECO:0000256" key="1">
    <source>
        <dbReference type="ARBA" id="ARBA00001957"/>
    </source>
</evidence>
<dbReference type="SUPFAM" id="SSF52777">
    <property type="entry name" value="CoA-dependent acyltransferases"/>
    <property type="match status" value="2"/>
</dbReference>
<dbReference type="InterPro" id="IPR025110">
    <property type="entry name" value="AMP-bd_C"/>
</dbReference>
<dbReference type="Pfam" id="PF00501">
    <property type="entry name" value="AMP-binding"/>
    <property type="match status" value="1"/>
</dbReference>
<dbReference type="PROSITE" id="PS00455">
    <property type="entry name" value="AMP_BINDING"/>
    <property type="match status" value="1"/>
</dbReference>
<dbReference type="InterPro" id="IPR045851">
    <property type="entry name" value="AMP-bd_C_sf"/>
</dbReference>
<dbReference type="Gene3D" id="1.10.1200.10">
    <property type="entry name" value="ACP-like"/>
    <property type="match status" value="1"/>
</dbReference>
<dbReference type="CDD" id="cd19531">
    <property type="entry name" value="LCL_NRPS-like"/>
    <property type="match status" value="1"/>
</dbReference>
<name>A0A8I0MSU5_9GAMM</name>
<protein>
    <submittedName>
        <fullName evidence="5">Enterobactin synthetase component F</fullName>
    </submittedName>
</protein>
<organism evidence="5 6">
    <name type="scientific">Pseudoalteromonas peptidolytica F12-50-A1</name>
    <dbReference type="NCBI Taxonomy" id="1315280"/>
    <lineage>
        <taxon>Bacteria</taxon>
        <taxon>Pseudomonadati</taxon>
        <taxon>Pseudomonadota</taxon>
        <taxon>Gammaproteobacteria</taxon>
        <taxon>Alteromonadales</taxon>
        <taxon>Pseudoalteromonadaceae</taxon>
        <taxon>Pseudoalteromonas</taxon>
    </lineage>
</organism>
<dbReference type="PANTHER" id="PTHR45527">
    <property type="entry name" value="NONRIBOSOMAL PEPTIDE SYNTHETASE"/>
    <property type="match status" value="1"/>
</dbReference>
<evidence type="ECO:0000313" key="5">
    <source>
        <dbReference type="EMBL" id="MBE0344650.1"/>
    </source>
</evidence>
<dbReference type="Pfam" id="PF00668">
    <property type="entry name" value="Condensation"/>
    <property type="match status" value="1"/>
</dbReference>
<dbReference type="Proteomes" id="UP000660708">
    <property type="component" value="Unassembled WGS sequence"/>
</dbReference>
<evidence type="ECO:0000259" key="4">
    <source>
        <dbReference type="PROSITE" id="PS50075"/>
    </source>
</evidence>
<dbReference type="InterPro" id="IPR020845">
    <property type="entry name" value="AMP-binding_CS"/>
</dbReference>
<dbReference type="Gene3D" id="2.30.38.10">
    <property type="entry name" value="Luciferase, Domain 3"/>
    <property type="match status" value="1"/>
</dbReference>
<dbReference type="InterPro" id="IPR044894">
    <property type="entry name" value="TubC_N_sf"/>
</dbReference>
<dbReference type="Gene3D" id="3.30.300.30">
    <property type="match status" value="1"/>
</dbReference>
<dbReference type="GO" id="GO:0031177">
    <property type="term" value="F:phosphopantetheine binding"/>
    <property type="evidence" value="ECO:0007669"/>
    <property type="project" value="TreeGrafter"/>
</dbReference>
<evidence type="ECO:0000256" key="2">
    <source>
        <dbReference type="ARBA" id="ARBA00022450"/>
    </source>
</evidence>
<dbReference type="PROSITE" id="PS50075">
    <property type="entry name" value="CARRIER"/>
    <property type="match status" value="1"/>
</dbReference>
<comment type="caution">
    <text evidence="5">The sequence shown here is derived from an EMBL/GenBank/DDBJ whole genome shotgun (WGS) entry which is preliminary data.</text>
</comment>
<dbReference type="Gene3D" id="3.30.559.10">
    <property type="entry name" value="Chloramphenicol acetyltransferase-like domain"/>
    <property type="match status" value="1"/>
</dbReference>
<sequence length="1141" mass="129056">MIENLLQRVKEQGIKLYLDNEGALKLRRKTNTANDSLIAEIKEKKAQIIEWLKVSAKVNDKIARAEHIDSEAPASFAQQRMWLINQLESSDAHYNMTDALHINGTIDLSVIEQTCDEIIKRHEPLRTIFFERDGQVWQKVLDKFHFQVTRFDFAQESENVDNLVSECVKQFSLQAFSLESDLMLKVGYIELPMNNTGEAQGVLLFNLHHIAGDGWSRGLLLKEFNHLYQSIQQGEPSRLTPNALRYIDYSVWQREQFESSTVDSQRAYWLKQLTELPDVHALPLDHPRPPVQSFDGSRVQFALEAQLSMQLKALAVEQNVTLFMLLHASFSLLLSRYSDCTDIVIGTPVANRRQQELEGLIGCFVNTLVLRTNTSENRRFIDYLHDVKKINVNAQANQDMPFDLLVDELNPQRSPAYSPLFQIQFSMNNTESVKPNLASSSVSSANVSRSLVKYELALHAVEDHDRLNFRFEYNTSIFKQDTIQQLQACFVQLLKSIVATPQQGIHELTLVSESNQHHLLVELNDTSAPIAHDDNVVAAFTQQVADNPQRIAVTYEGESLTYQQLDERVNQLANHLQDNGVGAHSYVALYMERSLEMVVAIWAILKSGGAYIPIDPTLPAARVRVILQDASPVLVLTQKRFYGSLSSYHHNVVSLDEDSVIQTLSSGSRSFETNSLFQQGQEAYIIYTSGSTGEPKGVICEHKGLFNRIDWMQKMYQLTSADCVLQKTPYSFDVSVWEFIWPLITGCRLVVAKPEGHKEPSYLSSLIQSQKVTTLHFVPSMLNLMLQAGDWEQCSTVRQVFCSGEALSSELQAQFFATETKSKLHNLYGPTEASIDVTYWECDSAADKGASVPIGRPIQNTSLVVLDKNGKLVPYGAVGELHIGGMGLAVGYLNKPELTKDKFIPNPFPQLNGPRLYKTGDLVRYSEGGKLEYLGRIDHQVKLHGLRIELGEIEYQLVQHDKVNRCLVMVREDIVNQPRLVAYFDSPHPDIETHCTEYLKQQLPSYMVPEVLIRVTQWPLTANGKIDRKKLPVPNVPDTLKYLAPENEIESQLQLFVMSVLHLNEEQVSADADFFELGGNSLLAIKLISKINEQWQINISSKEIFNTRTIRGLGAEIEKYTLVLASQIITNNTQVEESGWL</sequence>
<gene>
    <name evidence="5" type="primary">entF</name>
    <name evidence="5" type="ORF">PPEP_a4176</name>
</gene>